<evidence type="ECO:0000313" key="2">
    <source>
        <dbReference type="EMBL" id="RPB34603.1"/>
    </source>
</evidence>
<gene>
    <name evidence="1" type="ORF">AL468_07640</name>
    <name evidence="2" type="ORF">CYQ91_20475</name>
</gene>
<dbReference type="EMBL" id="CP014134">
    <property type="protein sequence ID" value="AVH27082.1"/>
    <property type="molecule type" value="Genomic_DNA"/>
</dbReference>
<keyword evidence="3" id="KW-1185">Reference proteome</keyword>
<reference evidence="2 4" key="4">
    <citation type="journal article" date="2018" name="AMB Express">
        <title>Occurrence and significance of pathogenicity and fitness islands in environmental vibrios.</title>
        <authorList>
            <person name="Klein S."/>
            <person name="Pipes S."/>
            <person name="Lovell C.R."/>
        </authorList>
    </citation>
    <scope>NUCLEOTIDE SEQUENCE [LARGE SCALE GENOMIC DNA]</scope>
    <source>
        <strain evidence="2 4">JBS-8-11-1</strain>
    </source>
</reference>
<dbReference type="AlphaFoldDB" id="A0AAX1XI42"/>
<proteinExistence type="predicted"/>
<dbReference type="Proteomes" id="UP000237665">
    <property type="component" value="Chromosome 1"/>
</dbReference>
<reference evidence="1" key="1">
    <citation type="submission" date="2017-12" db="EMBL/GenBank/DDBJ databases">
        <title>FDA dAtabase for Regulatory Grade micrObial Sequences (FDA-ARGOS): Supporting development and validation of Infectious Disease Dx tests.</title>
        <authorList>
            <person name="Hoffmann M."/>
            <person name="Allard M."/>
            <person name="Evans P."/>
            <person name="Brown E."/>
            <person name="Tallon L."/>
            <person name="Sadzewicz L."/>
            <person name="Sengamalay N."/>
            <person name="Ott S."/>
            <person name="Godinez A."/>
            <person name="Nagaraj S."/>
            <person name="Vavikolanu K."/>
            <person name="Aluvathingal J."/>
            <person name="Nadendla S."/>
            <person name="Sichtig H."/>
        </authorList>
    </citation>
    <scope>NUCLEOTIDE SEQUENCE</scope>
    <source>
        <strain evidence="1">LMG 3418</strain>
    </source>
</reference>
<dbReference type="EMBL" id="PKPZ01000022">
    <property type="protein sequence ID" value="RPB34603.1"/>
    <property type="molecule type" value="Genomic_DNA"/>
</dbReference>
<evidence type="ECO:0000313" key="3">
    <source>
        <dbReference type="Proteomes" id="UP000237665"/>
    </source>
</evidence>
<organism evidence="2 4">
    <name type="scientific">Vibrio diabolicus</name>
    <dbReference type="NCBI Taxonomy" id="50719"/>
    <lineage>
        <taxon>Bacteria</taxon>
        <taxon>Pseudomonadati</taxon>
        <taxon>Pseudomonadota</taxon>
        <taxon>Gammaproteobacteria</taxon>
        <taxon>Vibrionales</taxon>
        <taxon>Vibrionaceae</taxon>
        <taxon>Vibrio</taxon>
        <taxon>Vibrio diabolicus subgroup</taxon>
    </lineage>
</organism>
<sequence length="50" mass="5573">MKSYRGTGKRVTSGSTLRIERSSYQSPKTYCYFSLSAVQAIVTWTSTACN</sequence>
<accession>A0AAX1XI42</accession>
<evidence type="ECO:0000313" key="4">
    <source>
        <dbReference type="Proteomes" id="UP000283878"/>
    </source>
</evidence>
<dbReference type="Proteomes" id="UP000283878">
    <property type="component" value="Unassembled WGS sequence"/>
</dbReference>
<evidence type="ECO:0000313" key="1">
    <source>
        <dbReference type="EMBL" id="AVH27082.1"/>
    </source>
</evidence>
<reference evidence="3" key="2">
    <citation type="submission" date="2017-12" db="EMBL/GenBank/DDBJ databases">
        <title>FDA dAtabase for Regulatory Grade micrObial Sequences (FDA-ARGOS): Supporting development and validation of Infectious Disease Dx tests.</title>
        <authorList>
            <person name="Hoffmann M."/>
            <person name="Allard M."/>
            <person name="Evans P."/>
            <person name="Brown E."/>
            <person name="Tallon L.J."/>
            <person name="Sadzewicz L."/>
            <person name="Sengamalay N."/>
            <person name="Ott S."/>
            <person name="Godinez A."/>
            <person name="Nagaraj S."/>
            <person name="Vavikolanu K."/>
            <person name="Aluvathingal J."/>
            <person name="Nadendla S."/>
            <person name="Hobson J."/>
            <person name="Sichtig H."/>
        </authorList>
    </citation>
    <scope>NUCLEOTIDE SEQUENCE [LARGE SCALE GENOMIC DNA]</scope>
    <source>
        <strain evidence="3">LMG 3418</strain>
    </source>
</reference>
<protein>
    <submittedName>
        <fullName evidence="2">Uncharacterized protein</fullName>
    </submittedName>
</protein>
<reference evidence="2" key="3">
    <citation type="submission" date="2017-12" db="EMBL/GenBank/DDBJ databases">
        <authorList>
            <person name="Pipes S.E."/>
            <person name="Lovell C.R."/>
        </authorList>
    </citation>
    <scope>NUCLEOTIDE SEQUENCE</scope>
    <source>
        <strain evidence="2">JBS-8-11-1</strain>
    </source>
</reference>
<name>A0AAX1XI42_9VIBR</name>